<dbReference type="Proteomes" id="UP000016843">
    <property type="component" value="Unassembled WGS sequence"/>
</dbReference>
<protein>
    <submittedName>
        <fullName evidence="1">Uncharacterized protein</fullName>
    </submittedName>
</protein>
<organism evidence="1 2">
    <name type="scientific">Rhodonellum psychrophilum GCM71 = DSM 17998</name>
    <dbReference type="NCBI Taxonomy" id="1123057"/>
    <lineage>
        <taxon>Bacteria</taxon>
        <taxon>Pseudomonadati</taxon>
        <taxon>Bacteroidota</taxon>
        <taxon>Cytophagia</taxon>
        <taxon>Cytophagales</taxon>
        <taxon>Cytophagaceae</taxon>
        <taxon>Rhodonellum</taxon>
    </lineage>
</organism>
<keyword evidence="2" id="KW-1185">Reference proteome</keyword>
<accession>U5C495</accession>
<evidence type="ECO:0000313" key="1">
    <source>
        <dbReference type="EMBL" id="ERM83022.1"/>
    </source>
</evidence>
<gene>
    <name evidence="1" type="ORF">P872_05990</name>
</gene>
<dbReference type="AlphaFoldDB" id="U5C495"/>
<sequence length="33" mass="3737">MNLLSVKLKYPDSGNITWFRIGVSKDLSSLLKI</sequence>
<dbReference type="EMBL" id="AWXR01000018">
    <property type="protein sequence ID" value="ERM83022.1"/>
    <property type="molecule type" value="Genomic_DNA"/>
</dbReference>
<evidence type="ECO:0000313" key="2">
    <source>
        <dbReference type="Proteomes" id="UP000016843"/>
    </source>
</evidence>
<comment type="caution">
    <text evidence="1">The sequence shown here is derived from an EMBL/GenBank/DDBJ whole genome shotgun (WGS) entry which is preliminary data.</text>
</comment>
<proteinExistence type="predicted"/>
<name>U5C495_9BACT</name>
<reference evidence="1 2" key="1">
    <citation type="journal article" date="2013" name="Genome Announc.">
        <title>Draft Genome Sequence of the Psychrophilic and Alkaliphilic Rhodonellum psychrophilum Strain GCM71T.</title>
        <authorList>
            <person name="Hauptmann A.L."/>
            <person name="Glaring M.A."/>
            <person name="Hallin P.F."/>
            <person name="Prieme A."/>
            <person name="Stougaard P."/>
        </authorList>
    </citation>
    <scope>NUCLEOTIDE SEQUENCE [LARGE SCALE GENOMIC DNA]</scope>
    <source>
        <strain evidence="1 2">GCM71</strain>
    </source>
</reference>